<keyword evidence="5" id="KW-0227">DNA damage</keyword>
<evidence type="ECO:0000256" key="2">
    <source>
        <dbReference type="ARBA" id="ARBA00009409"/>
    </source>
</evidence>
<sequence>MPEGHTLHRLARLHKRLFGGHPVAVSSPQGRFANGASIVDGRVMKTAEAYGKHLFHVYGPDTVVHVHLGLAGFFAEHELPLEPPVGEVRMRVVGPTQCTDLRAPITCEVLTVDEVKAVKKKLGPDPLRRDADPERAWRRVSRSQRPLAALLMDQGVLAGVGNVYRAELLFRHGIPPATEGRQLDHPQWTDMWTDLVALMRKGVRSGRIDTVAPEYMPRATGRPPRVDRHGGEVYVYRRAGEPCLVCGTTVATTVLDGRNLFWCPTCQAP</sequence>
<evidence type="ECO:0000259" key="20">
    <source>
        <dbReference type="PROSITE" id="PS51066"/>
    </source>
</evidence>
<evidence type="ECO:0000256" key="15">
    <source>
        <dbReference type="ARBA" id="ARBA00072653"/>
    </source>
</evidence>
<evidence type="ECO:0000256" key="16">
    <source>
        <dbReference type="ARBA" id="ARBA00076224"/>
    </source>
</evidence>
<keyword evidence="9" id="KW-0238">DNA-binding</keyword>
<evidence type="ECO:0000256" key="14">
    <source>
        <dbReference type="ARBA" id="ARBA00044632"/>
    </source>
</evidence>
<keyword evidence="7" id="KW-0378">Hydrolase</keyword>
<comment type="caution">
    <text evidence="21">The sequence shown here is derived from an EMBL/GenBank/DDBJ whole genome shotgun (WGS) entry which is preliminary data.</text>
</comment>
<dbReference type="InterPro" id="IPR015887">
    <property type="entry name" value="DNA_glyclase_Znf_dom_DNA_BS"/>
</dbReference>
<evidence type="ECO:0000256" key="6">
    <source>
        <dbReference type="ARBA" id="ARBA00022771"/>
    </source>
</evidence>
<dbReference type="SUPFAM" id="SSF46946">
    <property type="entry name" value="S13-like H2TH domain"/>
    <property type="match status" value="1"/>
</dbReference>
<evidence type="ECO:0000256" key="4">
    <source>
        <dbReference type="ARBA" id="ARBA00022723"/>
    </source>
</evidence>
<keyword evidence="10" id="KW-0234">DNA repair</keyword>
<keyword evidence="13" id="KW-0326">Glycosidase</keyword>
<evidence type="ECO:0000256" key="1">
    <source>
        <dbReference type="ARBA" id="ARBA00001947"/>
    </source>
</evidence>
<evidence type="ECO:0000256" key="12">
    <source>
        <dbReference type="ARBA" id="ARBA00023268"/>
    </source>
</evidence>
<keyword evidence="8" id="KW-0862">Zinc</keyword>
<evidence type="ECO:0000256" key="10">
    <source>
        <dbReference type="ARBA" id="ARBA00023204"/>
    </source>
</evidence>
<evidence type="ECO:0000313" key="21">
    <source>
        <dbReference type="EMBL" id="RZS31337.1"/>
    </source>
</evidence>
<evidence type="ECO:0000256" key="8">
    <source>
        <dbReference type="ARBA" id="ARBA00022833"/>
    </source>
</evidence>
<dbReference type="PANTHER" id="PTHR42697:SF3">
    <property type="entry name" value="ENDONUCLEASE 8 1"/>
    <property type="match status" value="1"/>
</dbReference>
<dbReference type="Pfam" id="PF06831">
    <property type="entry name" value="H2TH"/>
    <property type="match status" value="1"/>
</dbReference>
<evidence type="ECO:0000313" key="22">
    <source>
        <dbReference type="Proteomes" id="UP000294257"/>
    </source>
</evidence>
<keyword evidence="12" id="KW-0511">Multifunctional enzyme</keyword>
<gene>
    <name evidence="21" type="ORF">EV193_11426</name>
</gene>
<evidence type="ECO:0000256" key="9">
    <source>
        <dbReference type="ARBA" id="ARBA00023125"/>
    </source>
</evidence>
<dbReference type="InterPro" id="IPR010979">
    <property type="entry name" value="Ribosomal_uS13-like_H2TH"/>
</dbReference>
<dbReference type="GO" id="GO:0008534">
    <property type="term" value="F:oxidized purine nucleobase lesion DNA N-glycosylase activity"/>
    <property type="evidence" value="ECO:0007669"/>
    <property type="project" value="UniProtKB-ARBA"/>
</dbReference>
<evidence type="ECO:0000256" key="18">
    <source>
        <dbReference type="ARBA" id="ARBA00081466"/>
    </source>
</evidence>
<dbReference type="SUPFAM" id="SSF57716">
    <property type="entry name" value="Glucocorticoid receptor-like (DNA-binding domain)"/>
    <property type="match status" value="1"/>
</dbReference>
<dbReference type="CDD" id="cd08970">
    <property type="entry name" value="AcNei1_N"/>
    <property type="match status" value="1"/>
</dbReference>
<accession>A0A4Q7KDQ5</accession>
<dbReference type="EMBL" id="SGWQ01000014">
    <property type="protein sequence ID" value="RZS31337.1"/>
    <property type="molecule type" value="Genomic_DNA"/>
</dbReference>
<evidence type="ECO:0000256" key="5">
    <source>
        <dbReference type="ARBA" id="ARBA00022763"/>
    </source>
</evidence>
<dbReference type="GO" id="GO:0003690">
    <property type="term" value="F:double-stranded DNA binding"/>
    <property type="evidence" value="ECO:0007669"/>
    <property type="project" value="UniProtKB-ARBA"/>
</dbReference>
<dbReference type="GO" id="GO:0008270">
    <property type="term" value="F:zinc ion binding"/>
    <property type="evidence" value="ECO:0007669"/>
    <property type="project" value="UniProtKB-KW"/>
</dbReference>
<dbReference type="EC" id="4.2.99.18" evidence="3"/>
<dbReference type="GO" id="GO:0006284">
    <property type="term" value="P:base-excision repair"/>
    <property type="evidence" value="ECO:0007669"/>
    <property type="project" value="InterPro"/>
</dbReference>
<evidence type="ECO:0000256" key="3">
    <source>
        <dbReference type="ARBA" id="ARBA00012720"/>
    </source>
</evidence>
<dbReference type="RefSeq" id="WP_130348155.1">
    <property type="nucleotide sequence ID" value="NZ_SGWQ01000014.1"/>
</dbReference>
<protein>
    <recommendedName>
        <fullName evidence="15">Endonuclease 8 1</fullName>
        <ecNumber evidence="3">4.2.99.18</ecNumber>
    </recommendedName>
    <alternativeName>
        <fullName evidence="17">DNA glycosylase/AP lyase Nei 1</fullName>
    </alternativeName>
    <alternativeName>
        <fullName evidence="16">DNA-(apurinic or apyrimidinic site) lyase Nei 1</fullName>
    </alternativeName>
    <alternativeName>
        <fullName evidence="18">Endonuclease VIII 1</fullName>
    </alternativeName>
</protein>
<name>A0A4Q7KDQ5_9PSEU</name>
<dbReference type="Pfam" id="PF06827">
    <property type="entry name" value="zf-FPG_IleRS"/>
    <property type="match status" value="1"/>
</dbReference>
<dbReference type="InterPro" id="IPR010663">
    <property type="entry name" value="Znf_FPG/IleRS"/>
</dbReference>
<dbReference type="FunFam" id="3.20.190.10:FF:000007">
    <property type="entry name" value="DNA glycosylase"/>
    <property type="match status" value="1"/>
</dbReference>
<proteinExistence type="inferred from homology"/>
<dbReference type="GO" id="GO:0006979">
    <property type="term" value="P:response to oxidative stress"/>
    <property type="evidence" value="ECO:0007669"/>
    <property type="project" value="UniProtKB-ARBA"/>
</dbReference>
<organism evidence="21 22">
    <name type="scientific">Herbihabitans rhizosphaerae</name>
    <dbReference type="NCBI Taxonomy" id="1872711"/>
    <lineage>
        <taxon>Bacteria</taxon>
        <taxon>Bacillati</taxon>
        <taxon>Actinomycetota</taxon>
        <taxon>Actinomycetes</taxon>
        <taxon>Pseudonocardiales</taxon>
        <taxon>Pseudonocardiaceae</taxon>
        <taxon>Herbihabitans</taxon>
    </lineage>
</organism>
<dbReference type="InterPro" id="IPR012319">
    <property type="entry name" value="FPG_cat"/>
</dbReference>
<reference evidence="21 22" key="1">
    <citation type="submission" date="2019-02" db="EMBL/GenBank/DDBJ databases">
        <title>Genomic Encyclopedia of Type Strains, Phase IV (KMG-IV): sequencing the most valuable type-strain genomes for metagenomic binning, comparative biology and taxonomic classification.</title>
        <authorList>
            <person name="Goeker M."/>
        </authorList>
    </citation>
    <scope>NUCLEOTIDE SEQUENCE [LARGE SCALE GENOMIC DNA]</scope>
    <source>
        <strain evidence="21 22">DSM 101727</strain>
    </source>
</reference>
<dbReference type="GO" id="GO:0003684">
    <property type="term" value="F:damaged DNA binding"/>
    <property type="evidence" value="ECO:0007669"/>
    <property type="project" value="InterPro"/>
</dbReference>
<keyword evidence="21" id="KW-0255">Endonuclease</keyword>
<keyword evidence="4" id="KW-0479">Metal-binding</keyword>
<dbReference type="GO" id="GO:0000703">
    <property type="term" value="F:oxidized pyrimidine nucleobase lesion DNA N-glycosylase activity"/>
    <property type="evidence" value="ECO:0007669"/>
    <property type="project" value="TreeGrafter"/>
</dbReference>
<dbReference type="Gene3D" id="3.20.190.10">
    <property type="entry name" value="MutM-like, N-terminal"/>
    <property type="match status" value="1"/>
</dbReference>
<dbReference type="InterPro" id="IPR035937">
    <property type="entry name" value="FPG_N"/>
</dbReference>
<dbReference type="SUPFAM" id="SSF81624">
    <property type="entry name" value="N-terminal domain of MutM-like DNA repair proteins"/>
    <property type="match status" value="1"/>
</dbReference>
<keyword evidence="22" id="KW-1185">Reference proteome</keyword>
<dbReference type="Gene3D" id="1.10.8.50">
    <property type="match status" value="1"/>
</dbReference>
<dbReference type="AlphaFoldDB" id="A0A4Q7KDQ5"/>
<evidence type="ECO:0000256" key="13">
    <source>
        <dbReference type="ARBA" id="ARBA00023295"/>
    </source>
</evidence>
<feature type="domain" description="FPG-type" evidence="20">
    <location>
        <begin position="234"/>
        <end position="268"/>
    </location>
</feature>
<evidence type="ECO:0000256" key="17">
    <source>
        <dbReference type="ARBA" id="ARBA00076830"/>
    </source>
</evidence>
<evidence type="ECO:0000256" key="7">
    <source>
        <dbReference type="ARBA" id="ARBA00022801"/>
    </source>
</evidence>
<keyword evidence="21" id="KW-0540">Nuclease</keyword>
<dbReference type="SMART" id="SM00898">
    <property type="entry name" value="Fapy_DNA_glyco"/>
    <property type="match status" value="1"/>
</dbReference>
<dbReference type="SMART" id="SM01232">
    <property type="entry name" value="H2TH"/>
    <property type="match status" value="1"/>
</dbReference>
<dbReference type="PROSITE" id="PS01242">
    <property type="entry name" value="ZF_FPG_1"/>
    <property type="match status" value="1"/>
</dbReference>
<dbReference type="FunFam" id="1.10.8.50:FF:000003">
    <property type="entry name" value="Formamidopyrimidine-DNA glycosylase"/>
    <property type="match status" value="1"/>
</dbReference>
<dbReference type="PROSITE" id="PS51066">
    <property type="entry name" value="ZF_FPG_2"/>
    <property type="match status" value="1"/>
</dbReference>
<comment type="cofactor">
    <cofactor evidence="1">
        <name>Zn(2+)</name>
        <dbReference type="ChEBI" id="CHEBI:29105"/>
    </cofactor>
</comment>
<dbReference type="PANTHER" id="PTHR42697">
    <property type="entry name" value="ENDONUCLEASE 8"/>
    <property type="match status" value="1"/>
</dbReference>
<dbReference type="GO" id="GO:0140078">
    <property type="term" value="F:class I DNA-(apurinic or apyrimidinic site) endonuclease activity"/>
    <property type="evidence" value="ECO:0007669"/>
    <property type="project" value="UniProtKB-EC"/>
</dbReference>
<comment type="similarity">
    <text evidence="2">Belongs to the FPG family.</text>
</comment>
<dbReference type="InterPro" id="IPR000214">
    <property type="entry name" value="Znf_DNA_glyclase/AP_lyase"/>
</dbReference>
<keyword evidence="6 19" id="KW-0863">Zinc-finger</keyword>
<comment type="catalytic activity">
    <reaction evidence="14">
        <text>2'-deoxyribonucleotide-(2'-deoxyribose 5'-phosphate)-2'-deoxyribonucleotide-DNA = a 3'-end 2'-deoxyribonucleotide-(2,3-dehydro-2,3-deoxyribose 5'-phosphate)-DNA + a 5'-end 5'-phospho-2'-deoxyribonucleoside-DNA + H(+)</text>
        <dbReference type="Rhea" id="RHEA:66592"/>
        <dbReference type="Rhea" id="RHEA-COMP:13180"/>
        <dbReference type="Rhea" id="RHEA-COMP:16897"/>
        <dbReference type="Rhea" id="RHEA-COMP:17067"/>
        <dbReference type="ChEBI" id="CHEBI:15378"/>
        <dbReference type="ChEBI" id="CHEBI:136412"/>
        <dbReference type="ChEBI" id="CHEBI:157695"/>
        <dbReference type="ChEBI" id="CHEBI:167181"/>
        <dbReference type="EC" id="4.2.99.18"/>
    </reaction>
</comment>
<evidence type="ECO:0000256" key="19">
    <source>
        <dbReference type="PROSITE-ProRule" id="PRU00391"/>
    </source>
</evidence>
<dbReference type="InterPro" id="IPR015886">
    <property type="entry name" value="H2TH_FPG"/>
</dbReference>
<dbReference type="Proteomes" id="UP000294257">
    <property type="component" value="Unassembled WGS sequence"/>
</dbReference>
<dbReference type="OrthoDB" id="9800855at2"/>
<dbReference type="Pfam" id="PF01149">
    <property type="entry name" value="Fapy_DNA_glyco"/>
    <property type="match status" value="1"/>
</dbReference>
<keyword evidence="11" id="KW-0456">Lyase</keyword>
<evidence type="ECO:0000256" key="11">
    <source>
        <dbReference type="ARBA" id="ARBA00023239"/>
    </source>
</evidence>